<dbReference type="EMBL" id="JAAAIP010000105">
    <property type="protein sequence ID" value="KAG0325671.1"/>
    <property type="molecule type" value="Genomic_DNA"/>
</dbReference>
<name>A0A9P6RTS6_9FUNG</name>
<accession>A0A9P6RTS6</accession>
<comment type="caution">
    <text evidence="2">The sequence shown here is derived from an EMBL/GenBank/DDBJ whole genome shotgun (WGS) entry which is preliminary data.</text>
</comment>
<keyword evidence="3" id="KW-1185">Reference proteome</keyword>
<protein>
    <submittedName>
        <fullName evidence="2">Uncharacterized protein</fullName>
    </submittedName>
</protein>
<sequence length="373" mass="40690">MIGGRPFQPQAAQPPNELQTMIDGFFEPVSGTGKPKTDQHRFGHPSSASAMTSQYFPDDAAFSNMDEQKLVAPREFHSVNSGVAPHGSTLQAVPTSPGSFLSAPRDYESTSKPHSPMQSALHNDRIFETLQVAQIVPTMQGSAGERPQLDSTTAGVSLNSNRKRSGKRIGAAMTGQRGTLMKTDPSHVYAGGVRLRSIHFCHSITDIMDTTTVMSDREGAASSVALVEVIGTLASRVLYRNYCWEFLLRDPTAQDFFRKHPAVQFPFSSTSNTSLTASDLLPPLQCRMYDASEGGFSINKDDLEKEKVVRVVGIPSRSQHQVQLEKQPSGFGQDSDGYQIQCVSIRSAFVNEIRMAIQGAYRGMLKGPPHPQA</sequence>
<dbReference type="Proteomes" id="UP000738325">
    <property type="component" value="Unassembled WGS sequence"/>
</dbReference>
<evidence type="ECO:0000313" key="2">
    <source>
        <dbReference type="EMBL" id="KAG0325671.1"/>
    </source>
</evidence>
<reference evidence="2" key="1">
    <citation type="journal article" date="2020" name="Fungal Divers.">
        <title>Resolving the Mortierellaceae phylogeny through synthesis of multi-gene phylogenetics and phylogenomics.</title>
        <authorList>
            <person name="Vandepol N."/>
            <person name="Liber J."/>
            <person name="Desiro A."/>
            <person name="Na H."/>
            <person name="Kennedy M."/>
            <person name="Barry K."/>
            <person name="Grigoriev I.V."/>
            <person name="Miller A.N."/>
            <person name="O'Donnell K."/>
            <person name="Stajich J.E."/>
            <person name="Bonito G."/>
        </authorList>
    </citation>
    <scope>NUCLEOTIDE SEQUENCE</scope>
    <source>
        <strain evidence="2">REB-010B</strain>
    </source>
</reference>
<gene>
    <name evidence="2" type="ORF">BGZ99_000319</name>
</gene>
<dbReference type="OrthoDB" id="2409609at2759"/>
<evidence type="ECO:0000256" key="1">
    <source>
        <dbReference type="SAM" id="MobiDB-lite"/>
    </source>
</evidence>
<feature type="region of interest" description="Disordered" evidence="1">
    <location>
        <begin position="140"/>
        <end position="167"/>
    </location>
</feature>
<organism evidence="2 3">
    <name type="scientific">Dissophora globulifera</name>
    <dbReference type="NCBI Taxonomy" id="979702"/>
    <lineage>
        <taxon>Eukaryota</taxon>
        <taxon>Fungi</taxon>
        <taxon>Fungi incertae sedis</taxon>
        <taxon>Mucoromycota</taxon>
        <taxon>Mortierellomycotina</taxon>
        <taxon>Mortierellomycetes</taxon>
        <taxon>Mortierellales</taxon>
        <taxon>Mortierellaceae</taxon>
        <taxon>Dissophora</taxon>
    </lineage>
</organism>
<proteinExistence type="predicted"/>
<evidence type="ECO:0000313" key="3">
    <source>
        <dbReference type="Proteomes" id="UP000738325"/>
    </source>
</evidence>
<feature type="compositionally biased region" description="Polar residues" evidence="1">
    <location>
        <begin position="88"/>
        <end position="99"/>
    </location>
</feature>
<feature type="region of interest" description="Disordered" evidence="1">
    <location>
        <begin position="25"/>
        <end position="52"/>
    </location>
</feature>
<dbReference type="AlphaFoldDB" id="A0A9P6RTS6"/>
<feature type="compositionally biased region" description="Polar residues" evidence="1">
    <location>
        <begin position="149"/>
        <end position="160"/>
    </location>
</feature>
<feature type="region of interest" description="Disordered" evidence="1">
    <location>
        <begin position="83"/>
        <end position="118"/>
    </location>
</feature>